<gene>
    <name evidence="2" type="ORF">KDK95_06040</name>
</gene>
<dbReference type="PROSITE" id="PS51257">
    <property type="entry name" value="PROKAR_LIPOPROTEIN"/>
    <property type="match status" value="1"/>
</dbReference>
<dbReference type="Proteomes" id="UP000676325">
    <property type="component" value="Unassembled WGS sequence"/>
</dbReference>
<dbReference type="AlphaFoldDB" id="A0A941E8Q9"/>
<reference evidence="2" key="1">
    <citation type="submission" date="2021-04" db="EMBL/GenBank/DDBJ databases">
        <title>Genome based classification of Actinospica acidithermotolerans sp. nov., an actinobacterium isolated from an Indonesian hot spring.</title>
        <authorList>
            <person name="Kusuma A.B."/>
            <person name="Putra K.E."/>
            <person name="Nafisah S."/>
            <person name="Loh J."/>
            <person name="Nouioui I."/>
            <person name="Goodfellow M."/>
        </authorList>
    </citation>
    <scope>NUCLEOTIDE SEQUENCE</scope>
    <source>
        <strain evidence="2">MGRD01-02</strain>
    </source>
</reference>
<name>A0A941E8Q9_9ACTN</name>
<comment type="caution">
    <text evidence="2">The sequence shown here is derived from an EMBL/GenBank/DDBJ whole genome shotgun (WGS) entry which is preliminary data.</text>
</comment>
<evidence type="ECO:0000256" key="1">
    <source>
        <dbReference type="SAM" id="SignalP"/>
    </source>
</evidence>
<evidence type="ECO:0000313" key="2">
    <source>
        <dbReference type="EMBL" id="MBR7825862.1"/>
    </source>
</evidence>
<proteinExistence type="predicted"/>
<keyword evidence="1" id="KW-0732">Signal</keyword>
<protein>
    <recommendedName>
        <fullName evidence="4">Lipoprotein</fullName>
    </recommendedName>
</protein>
<dbReference type="EMBL" id="JAGSOH010000010">
    <property type="protein sequence ID" value="MBR7825862.1"/>
    <property type="molecule type" value="Genomic_DNA"/>
</dbReference>
<dbReference type="RefSeq" id="WP_212517016.1">
    <property type="nucleotide sequence ID" value="NZ_JAGSOH010000010.1"/>
</dbReference>
<feature type="signal peptide" evidence="1">
    <location>
        <begin position="1"/>
        <end position="27"/>
    </location>
</feature>
<feature type="chain" id="PRO_5037414208" description="Lipoprotein" evidence="1">
    <location>
        <begin position="28"/>
        <end position="183"/>
    </location>
</feature>
<sequence>MIKTAAVSAAVLLAAAALAGCSSTAPAPDGENSAVLVDSGTTDNVDWNLWAWEDSGQLCMGMGNRSGPYTARNDIAAGEMSGSQCGFNAKTQGKTYYLSASNGTNGPPTVAVLFGPVPSAAVSVQVTSKITLKTQALPSGAGLPAASYWVWAGPYQLPASDGTLLAVPKPLDAHGKAVAFESY</sequence>
<accession>A0A941E8Q9</accession>
<organism evidence="2 3">
    <name type="scientific">Actinospica acidithermotolerans</name>
    <dbReference type="NCBI Taxonomy" id="2828514"/>
    <lineage>
        <taxon>Bacteria</taxon>
        <taxon>Bacillati</taxon>
        <taxon>Actinomycetota</taxon>
        <taxon>Actinomycetes</taxon>
        <taxon>Catenulisporales</taxon>
        <taxon>Actinospicaceae</taxon>
        <taxon>Actinospica</taxon>
    </lineage>
</organism>
<evidence type="ECO:0000313" key="3">
    <source>
        <dbReference type="Proteomes" id="UP000676325"/>
    </source>
</evidence>
<evidence type="ECO:0008006" key="4">
    <source>
        <dbReference type="Google" id="ProtNLM"/>
    </source>
</evidence>
<keyword evidence="3" id="KW-1185">Reference proteome</keyword>